<dbReference type="GO" id="GO:0046839">
    <property type="term" value="P:phospholipid dephosphorylation"/>
    <property type="evidence" value="ECO:0007669"/>
    <property type="project" value="TreeGrafter"/>
</dbReference>
<evidence type="ECO:0000313" key="10">
    <source>
        <dbReference type="Proteomes" id="UP000245946"/>
    </source>
</evidence>
<dbReference type="Gene3D" id="1.20.144.10">
    <property type="entry name" value="Phosphatidic acid phosphatase type 2/haloperoxidase"/>
    <property type="match status" value="1"/>
</dbReference>
<feature type="transmembrane region" description="Helical" evidence="7">
    <location>
        <begin position="351"/>
        <end position="370"/>
    </location>
</feature>
<protein>
    <submittedName>
        <fullName evidence="9">PAP2-domain-containing protein</fullName>
    </submittedName>
</protein>
<dbReference type="OrthoDB" id="8907274at2759"/>
<feature type="compositionally biased region" description="Low complexity" evidence="6">
    <location>
        <begin position="19"/>
        <end position="29"/>
    </location>
</feature>
<evidence type="ECO:0000313" key="9">
    <source>
        <dbReference type="EMBL" id="PWN94480.1"/>
    </source>
</evidence>
<dbReference type="InterPro" id="IPR000326">
    <property type="entry name" value="PAP2/HPO"/>
</dbReference>
<keyword evidence="10" id="KW-1185">Reference proteome</keyword>
<feature type="region of interest" description="Disordered" evidence="6">
    <location>
        <begin position="386"/>
        <end position="427"/>
    </location>
</feature>
<dbReference type="GO" id="GO:0008195">
    <property type="term" value="F:phosphatidate phosphatase activity"/>
    <property type="evidence" value="ECO:0007669"/>
    <property type="project" value="TreeGrafter"/>
</dbReference>
<dbReference type="STRING" id="58919.A0A316YY92"/>
<keyword evidence="4 7" id="KW-1133">Transmembrane helix</keyword>
<dbReference type="RefSeq" id="XP_025594759.1">
    <property type="nucleotide sequence ID" value="XM_025743654.1"/>
</dbReference>
<feature type="transmembrane region" description="Helical" evidence="7">
    <location>
        <begin position="138"/>
        <end position="158"/>
    </location>
</feature>
<dbReference type="GO" id="GO:0006644">
    <property type="term" value="P:phospholipid metabolic process"/>
    <property type="evidence" value="ECO:0007669"/>
    <property type="project" value="InterPro"/>
</dbReference>
<dbReference type="InterPro" id="IPR043216">
    <property type="entry name" value="PAP-like"/>
</dbReference>
<proteinExistence type="inferred from homology"/>
<dbReference type="AlphaFoldDB" id="A0A316YY92"/>
<evidence type="ECO:0000259" key="8">
    <source>
        <dbReference type="SMART" id="SM00014"/>
    </source>
</evidence>
<accession>A0A316YY92</accession>
<evidence type="ECO:0000256" key="4">
    <source>
        <dbReference type="ARBA" id="ARBA00022989"/>
    </source>
</evidence>
<dbReference type="PANTHER" id="PTHR10165">
    <property type="entry name" value="LIPID PHOSPHATE PHOSPHATASE"/>
    <property type="match status" value="1"/>
</dbReference>
<feature type="compositionally biased region" description="Gly residues" evidence="6">
    <location>
        <begin position="94"/>
        <end position="103"/>
    </location>
</feature>
<comment type="similarity">
    <text evidence="2">Belongs to the PA-phosphatase related phosphoesterase family.</text>
</comment>
<keyword evidence="5 7" id="KW-0472">Membrane</keyword>
<evidence type="ECO:0000256" key="3">
    <source>
        <dbReference type="ARBA" id="ARBA00022692"/>
    </source>
</evidence>
<feature type="transmembrane region" description="Helical" evidence="7">
    <location>
        <begin position="321"/>
        <end position="339"/>
    </location>
</feature>
<evidence type="ECO:0000256" key="2">
    <source>
        <dbReference type="ARBA" id="ARBA00008816"/>
    </source>
</evidence>
<evidence type="ECO:0000256" key="7">
    <source>
        <dbReference type="SAM" id="Phobius"/>
    </source>
</evidence>
<reference evidence="9 10" key="1">
    <citation type="journal article" date="2018" name="Mol. Biol. Evol.">
        <title>Broad Genomic Sampling Reveals a Smut Pathogenic Ancestry of the Fungal Clade Ustilaginomycotina.</title>
        <authorList>
            <person name="Kijpornyongpan T."/>
            <person name="Mondo S.J."/>
            <person name="Barry K."/>
            <person name="Sandor L."/>
            <person name="Lee J."/>
            <person name="Lipzen A."/>
            <person name="Pangilinan J."/>
            <person name="LaButti K."/>
            <person name="Hainaut M."/>
            <person name="Henrissat B."/>
            <person name="Grigoriev I.V."/>
            <person name="Spatafora J.W."/>
            <person name="Aime M.C."/>
        </authorList>
    </citation>
    <scope>NUCLEOTIDE SEQUENCE [LARGE SCALE GENOMIC DNA]</scope>
    <source>
        <strain evidence="9 10">MCA 4186</strain>
    </source>
</reference>
<name>A0A316YY92_9BASI</name>
<feature type="compositionally biased region" description="Pro residues" evidence="6">
    <location>
        <begin position="1"/>
        <end position="14"/>
    </location>
</feature>
<keyword evidence="3 7" id="KW-0812">Transmembrane</keyword>
<sequence length="427" mass="46962">MPYAFPAPPASAPPRPHRAATAPHLAPLPYRDEPDAASAPHPLRASVDDDDDDDEPRLFRTSLHHAAAPLTGSMAEHSHPPHAGFSAAAPQRGSGHGASGSLGGLLEPIAQPARRWYREQSWTQARPKTDNKRRMQLIVAYAPDWIITLVVAGLLALVNDAYGFRREFSLTDTSLQHTYSETERVTVPELAVYCLVIPIILILIFSLAVNRSVWDFHAALLGLVLTHALTITATTLIKVSVGRPRPDIIDRCQPREGAANAPVYGLVTETICTRDLSSHIMSEGFRSFPSGHSSAAWAGLTFLSLYLAGKLHLFNRKGHAATAWLVFFPLVGAALISVSRTMDYRHHATDVIAGAILGVLICLGTYFRYYPSLHHPRCHKPWAPRVPRVEPVDGEEHSDIEVGAHPHRHLQDLSSHDDEMQRETVNH</sequence>
<dbReference type="InterPro" id="IPR036938">
    <property type="entry name" value="PAP2/HPO_sf"/>
</dbReference>
<organism evidence="9 10">
    <name type="scientific">Tilletiopsis washingtonensis</name>
    <dbReference type="NCBI Taxonomy" id="58919"/>
    <lineage>
        <taxon>Eukaryota</taxon>
        <taxon>Fungi</taxon>
        <taxon>Dikarya</taxon>
        <taxon>Basidiomycota</taxon>
        <taxon>Ustilaginomycotina</taxon>
        <taxon>Exobasidiomycetes</taxon>
        <taxon>Entylomatales</taxon>
        <taxon>Entylomatales incertae sedis</taxon>
        <taxon>Tilletiopsis</taxon>
    </lineage>
</organism>
<dbReference type="SMART" id="SM00014">
    <property type="entry name" value="acidPPc"/>
    <property type="match status" value="1"/>
</dbReference>
<feature type="transmembrane region" description="Helical" evidence="7">
    <location>
        <begin position="291"/>
        <end position="309"/>
    </location>
</feature>
<comment type="subcellular location">
    <subcellularLocation>
        <location evidence="1">Membrane</location>
        <topology evidence="1">Multi-pass membrane protein</topology>
    </subcellularLocation>
</comment>
<dbReference type="EMBL" id="KZ819313">
    <property type="protein sequence ID" value="PWN94480.1"/>
    <property type="molecule type" value="Genomic_DNA"/>
</dbReference>
<feature type="region of interest" description="Disordered" evidence="6">
    <location>
        <begin position="72"/>
        <end position="104"/>
    </location>
</feature>
<dbReference type="Pfam" id="PF01569">
    <property type="entry name" value="PAP2"/>
    <property type="match status" value="1"/>
</dbReference>
<dbReference type="GO" id="GO:0016020">
    <property type="term" value="C:membrane"/>
    <property type="evidence" value="ECO:0007669"/>
    <property type="project" value="UniProtKB-SubCell"/>
</dbReference>
<dbReference type="PANTHER" id="PTHR10165:SF35">
    <property type="entry name" value="RE23632P"/>
    <property type="match status" value="1"/>
</dbReference>
<feature type="compositionally biased region" description="Basic and acidic residues" evidence="6">
    <location>
        <begin position="387"/>
        <end position="427"/>
    </location>
</feature>
<evidence type="ECO:0000256" key="6">
    <source>
        <dbReference type="SAM" id="MobiDB-lite"/>
    </source>
</evidence>
<feature type="region of interest" description="Disordered" evidence="6">
    <location>
        <begin position="1"/>
        <end position="57"/>
    </location>
</feature>
<evidence type="ECO:0000256" key="1">
    <source>
        <dbReference type="ARBA" id="ARBA00004141"/>
    </source>
</evidence>
<gene>
    <name evidence="9" type="ORF">FA09DRAFT_332945</name>
</gene>
<evidence type="ECO:0000256" key="5">
    <source>
        <dbReference type="ARBA" id="ARBA00023136"/>
    </source>
</evidence>
<feature type="transmembrane region" description="Helical" evidence="7">
    <location>
        <begin position="216"/>
        <end position="237"/>
    </location>
</feature>
<feature type="transmembrane region" description="Helical" evidence="7">
    <location>
        <begin position="190"/>
        <end position="209"/>
    </location>
</feature>
<dbReference type="CDD" id="cd03390">
    <property type="entry name" value="PAP2_containing_1_like"/>
    <property type="match status" value="1"/>
</dbReference>
<dbReference type="SUPFAM" id="SSF48317">
    <property type="entry name" value="Acid phosphatase/Vanadium-dependent haloperoxidase"/>
    <property type="match status" value="1"/>
</dbReference>
<feature type="domain" description="Phosphatidic acid phosphatase type 2/haloperoxidase" evidence="8">
    <location>
        <begin position="218"/>
        <end position="366"/>
    </location>
</feature>
<dbReference type="GeneID" id="37271198"/>
<dbReference type="Proteomes" id="UP000245946">
    <property type="component" value="Unassembled WGS sequence"/>
</dbReference>